<comment type="cofactor">
    <cofactor evidence="1">
        <name>Co(2+)</name>
        <dbReference type="ChEBI" id="CHEBI:48828"/>
    </cofactor>
</comment>
<protein>
    <recommendedName>
        <fullName evidence="6">chitin deacetylase</fullName>
        <ecNumber evidence="6">3.5.1.41</ecNumber>
    </recommendedName>
</protein>
<dbReference type="InterPro" id="IPR050248">
    <property type="entry name" value="Polysacc_deacetylase_ArnD"/>
</dbReference>
<dbReference type="GO" id="GO:0046872">
    <property type="term" value="F:metal ion binding"/>
    <property type="evidence" value="ECO:0007669"/>
    <property type="project" value="UniProtKB-KW"/>
</dbReference>
<gene>
    <name evidence="10" type="ORF">DASB73_001810</name>
</gene>
<evidence type="ECO:0000313" key="10">
    <source>
        <dbReference type="EMBL" id="GMM49223.1"/>
    </source>
</evidence>
<evidence type="ECO:0000256" key="6">
    <source>
        <dbReference type="ARBA" id="ARBA00024056"/>
    </source>
</evidence>
<dbReference type="EMBL" id="BTGC01000001">
    <property type="protein sequence ID" value="GMM49223.1"/>
    <property type="molecule type" value="Genomic_DNA"/>
</dbReference>
<dbReference type="Gene3D" id="3.20.20.370">
    <property type="entry name" value="Glycoside hydrolase/deacetylase"/>
    <property type="match status" value="1"/>
</dbReference>
<reference evidence="10 11" key="1">
    <citation type="journal article" date="2023" name="Elife">
        <title>Identification of key yeast species and microbe-microbe interactions impacting larval growth of Drosophila in the wild.</title>
        <authorList>
            <person name="Mure A."/>
            <person name="Sugiura Y."/>
            <person name="Maeda R."/>
            <person name="Honda K."/>
            <person name="Sakurai N."/>
            <person name="Takahashi Y."/>
            <person name="Watada M."/>
            <person name="Katoh T."/>
            <person name="Gotoh A."/>
            <person name="Gotoh Y."/>
            <person name="Taniguchi I."/>
            <person name="Nakamura K."/>
            <person name="Hayashi T."/>
            <person name="Katayama T."/>
            <person name="Uemura T."/>
            <person name="Hattori Y."/>
        </authorList>
    </citation>
    <scope>NUCLEOTIDE SEQUENCE [LARGE SCALE GENOMIC DNA]</scope>
    <source>
        <strain evidence="10 11">SB-73</strain>
    </source>
</reference>
<dbReference type="AlphaFoldDB" id="A0AAV5RDK1"/>
<feature type="signal peptide" evidence="8">
    <location>
        <begin position="1"/>
        <end position="21"/>
    </location>
</feature>
<dbReference type="GO" id="GO:0030476">
    <property type="term" value="P:ascospore wall assembly"/>
    <property type="evidence" value="ECO:0007669"/>
    <property type="project" value="TreeGrafter"/>
</dbReference>
<evidence type="ECO:0000256" key="1">
    <source>
        <dbReference type="ARBA" id="ARBA00001941"/>
    </source>
</evidence>
<accession>A0AAV5RDK1</accession>
<sequence>MNNILWVSLLAALNGNKMVLASLEMPPWLKSLSGMDDWPSADAPYIRESFHDMSKVRPSIFRESGECGNNMIDGNDICSFDCDRCVSPNDIISCAQLSQSFDDGPSVNTLRLLDGLRKTNIKSTFFLIGTNVIEFPEIVRQENMERHELAVHTWSHKFLPSLSDEDVFAELQWCIWAINASTNVVPKYFRPPYGGLDNRIRDIATQLGLQVVLWDHDTHDWMVESGMRTKNEIYADIQELLESMPEKSTRKGLILEHDLTSESIDIALEISEQIGCNQLTISRCRGGFSDTQGQRLQGDTHLSMDIPNKKEGGRTSRIRKFFGLFSNWK</sequence>
<evidence type="ECO:0000256" key="7">
    <source>
        <dbReference type="ARBA" id="ARBA00048494"/>
    </source>
</evidence>
<keyword evidence="8" id="KW-0732">Signal</keyword>
<dbReference type="EC" id="3.5.1.41" evidence="6"/>
<keyword evidence="11" id="KW-1185">Reference proteome</keyword>
<evidence type="ECO:0000256" key="8">
    <source>
        <dbReference type="SAM" id="SignalP"/>
    </source>
</evidence>
<keyword evidence="4" id="KW-0624">Polysaccharide degradation</keyword>
<keyword evidence="4" id="KW-0146">Chitin degradation</keyword>
<feature type="domain" description="NodB homology" evidence="9">
    <location>
        <begin position="95"/>
        <end position="291"/>
    </location>
</feature>
<evidence type="ECO:0000256" key="4">
    <source>
        <dbReference type="ARBA" id="ARBA00023024"/>
    </source>
</evidence>
<dbReference type="GO" id="GO:0005628">
    <property type="term" value="C:prospore membrane"/>
    <property type="evidence" value="ECO:0007669"/>
    <property type="project" value="TreeGrafter"/>
</dbReference>
<keyword evidence="4" id="KW-0119">Carbohydrate metabolism</keyword>
<evidence type="ECO:0000256" key="5">
    <source>
        <dbReference type="ARBA" id="ARBA00023285"/>
    </source>
</evidence>
<dbReference type="Pfam" id="PF01522">
    <property type="entry name" value="Polysacc_deac_1"/>
    <property type="match status" value="1"/>
</dbReference>
<name>A0AAV5RDK1_STABA</name>
<dbReference type="PANTHER" id="PTHR10587:SF133">
    <property type="entry name" value="CHITIN DEACETYLASE 1-RELATED"/>
    <property type="match status" value="1"/>
</dbReference>
<evidence type="ECO:0000256" key="3">
    <source>
        <dbReference type="ARBA" id="ARBA00022801"/>
    </source>
</evidence>
<keyword evidence="2" id="KW-0479">Metal-binding</keyword>
<evidence type="ECO:0000259" key="9">
    <source>
        <dbReference type="PROSITE" id="PS51677"/>
    </source>
</evidence>
<dbReference type="SUPFAM" id="SSF88713">
    <property type="entry name" value="Glycoside hydrolase/deacetylase"/>
    <property type="match status" value="1"/>
</dbReference>
<comment type="caution">
    <text evidence="10">The sequence shown here is derived from an EMBL/GenBank/DDBJ whole genome shotgun (WGS) entry which is preliminary data.</text>
</comment>
<dbReference type="PROSITE" id="PS51677">
    <property type="entry name" value="NODB"/>
    <property type="match status" value="1"/>
</dbReference>
<keyword evidence="3" id="KW-0378">Hydrolase</keyword>
<dbReference type="GO" id="GO:0004099">
    <property type="term" value="F:chitin deacetylase activity"/>
    <property type="evidence" value="ECO:0007669"/>
    <property type="project" value="UniProtKB-EC"/>
</dbReference>
<comment type="catalytic activity">
    <reaction evidence="7">
        <text>[(1-&gt;4)-N-acetyl-beta-D-glucosaminyl](n) + n H2O = chitosan + n acetate</text>
        <dbReference type="Rhea" id="RHEA:10464"/>
        <dbReference type="Rhea" id="RHEA-COMP:9593"/>
        <dbReference type="Rhea" id="RHEA-COMP:9597"/>
        <dbReference type="ChEBI" id="CHEBI:15377"/>
        <dbReference type="ChEBI" id="CHEBI:17029"/>
        <dbReference type="ChEBI" id="CHEBI:30089"/>
        <dbReference type="ChEBI" id="CHEBI:57704"/>
        <dbReference type="EC" id="3.5.1.41"/>
    </reaction>
    <physiologicalReaction direction="left-to-right" evidence="7">
        <dbReference type="Rhea" id="RHEA:10465"/>
    </physiologicalReaction>
</comment>
<dbReference type="InterPro" id="IPR011330">
    <property type="entry name" value="Glyco_hydro/deAcase_b/a-brl"/>
</dbReference>
<dbReference type="GO" id="GO:0006032">
    <property type="term" value="P:chitin catabolic process"/>
    <property type="evidence" value="ECO:0007669"/>
    <property type="project" value="UniProtKB-KW"/>
</dbReference>
<feature type="chain" id="PRO_5043585342" description="chitin deacetylase" evidence="8">
    <location>
        <begin position="22"/>
        <end position="329"/>
    </location>
</feature>
<proteinExistence type="predicted"/>
<evidence type="ECO:0000256" key="2">
    <source>
        <dbReference type="ARBA" id="ARBA00022723"/>
    </source>
</evidence>
<keyword evidence="5" id="KW-0170">Cobalt</keyword>
<dbReference type="InterPro" id="IPR002509">
    <property type="entry name" value="NODB_dom"/>
</dbReference>
<dbReference type="GO" id="GO:0005975">
    <property type="term" value="P:carbohydrate metabolic process"/>
    <property type="evidence" value="ECO:0007669"/>
    <property type="project" value="InterPro"/>
</dbReference>
<organism evidence="10 11">
    <name type="scientific">Starmerella bacillaris</name>
    <name type="common">Yeast</name>
    <name type="synonym">Candida zemplinina</name>
    <dbReference type="NCBI Taxonomy" id="1247836"/>
    <lineage>
        <taxon>Eukaryota</taxon>
        <taxon>Fungi</taxon>
        <taxon>Dikarya</taxon>
        <taxon>Ascomycota</taxon>
        <taxon>Saccharomycotina</taxon>
        <taxon>Dipodascomycetes</taxon>
        <taxon>Dipodascales</taxon>
        <taxon>Trichomonascaceae</taxon>
        <taxon>Starmerella</taxon>
    </lineage>
</organism>
<dbReference type="Proteomes" id="UP001362899">
    <property type="component" value="Unassembled WGS sequence"/>
</dbReference>
<dbReference type="PANTHER" id="PTHR10587">
    <property type="entry name" value="GLYCOSYL TRANSFERASE-RELATED"/>
    <property type="match status" value="1"/>
</dbReference>
<evidence type="ECO:0000313" key="11">
    <source>
        <dbReference type="Proteomes" id="UP001362899"/>
    </source>
</evidence>